<sequence length="622" mass="68781">KDARRPLLTGHAQEAQSSPDKVSRSANILWHINNVLLLALTAVTIWWNIWFSPHEGHCLVEQTQPSKSLWFTFWFYSVRTEHVMSGFPPLAWLSFAILGLLYGRLVTARPWKSSAVNASNAAFGVILLVIFVFTRLFQFGNLSEDCLHMPEQLAHPDKNQYLLSFRSFFYIIKYPPSVAYFCFTMALNHLLLAMFGALPPNVSRNIPALMNFGTSALFFYVAHLLLLMLVSRIVNPLFGHDLGRPDMRDPTKNQVGLGPGPGFWVTWLAVLAILNPLCKWTGCTGYIGGDALYAIANKHPEYDITCLARNSGKGGKIAAQYPNIKLVYGDLDSAELIETESEKADIVCHFANCDHEASATAIVKGLSKRPSSSSGFLIHTSGTGILEVDDLLRGTYGTSVEKVYDDWKSISAVTSLPDQAWHRNVDKIVLAAGSDSVKTAIVCPPTIYGPGRGPDNQRSDQIYKMAEAVMKRGKGFYVGEGQNKWTSIHVHDLSKMYLRLVEEAAAGGGKATWNEDGYYFTESAEFVWKDMAENVAKECKKQGFIKTDECESVSKDEADQIAPHGAAKWGMNSRCRAVRGYQLLGWSPESKTVAEELPDMVKSEAERLGLVTHHAAKAAGTA</sequence>
<protein>
    <submittedName>
        <fullName evidence="1">Uncharacterized protein</fullName>
    </submittedName>
</protein>
<evidence type="ECO:0000313" key="1">
    <source>
        <dbReference type="EMBL" id="KAK3081532.1"/>
    </source>
</evidence>
<dbReference type="Proteomes" id="UP001186974">
    <property type="component" value="Unassembled WGS sequence"/>
</dbReference>
<gene>
    <name evidence="1" type="ORF">LTS18_005682</name>
</gene>
<comment type="caution">
    <text evidence="1">The sequence shown here is derived from an EMBL/GenBank/DDBJ whole genome shotgun (WGS) entry which is preliminary data.</text>
</comment>
<dbReference type="EMBL" id="JAWDJW010000136">
    <property type="protein sequence ID" value="KAK3081532.1"/>
    <property type="molecule type" value="Genomic_DNA"/>
</dbReference>
<keyword evidence="2" id="KW-1185">Reference proteome</keyword>
<name>A0ACC3DXQ8_9PEZI</name>
<evidence type="ECO:0000313" key="2">
    <source>
        <dbReference type="Proteomes" id="UP001186974"/>
    </source>
</evidence>
<organism evidence="1 2">
    <name type="scientific">Coniosporium uncinatum</name>
    <dbReference type="NCBI Taxonomy" id="93489"/>
    <lineage>
        <taxon>Eukaryota</taxon>
        <taxon>Fungi</taxon>
        <taxon>Dikarya</taxon>
        <taxon>Ascomycota</taxon>
        <taxon>Pezizomycotina</taxon>
        <taxon>Dothideomycetes</taxon>
        <taxon>Dothideomycetes incertae sedis</taxon>
        <taxon>Coniosporium</taxon>
    </lineage>
</organism>
<proteinExistence type="predicted"/>
<feature type="non-terminal residue" evidence="1">
    <location>
        <position position="1"/>
    </location>
</feature>
<accession>A0ACC3DXQ8</accession>
<reference evidence="1" key="1">
    <citation type="submission" date="2024-09" db="EMBL/GenBank/DDBJ databases">
        <title>Black Yeasts Isolated from many extreme environments.</title>
        <authorList>
            <person name="Coleine C."/>
            <person name="Stajich J.E."/>
            <person name="Selbmann L."/>
        </authorList>
    </citation>
    <scope>NUCLEOTIDE SEQUENCE</scope>
    <source>
        <strain evidence="1">CCFEE 5737</strain>
    </source>
</reference>